<evidence type="ECO:0000256" key="2">
    <source>
        <dbReference type="ARBA" id="ARBA00022840"/>
    </source>
</evidence>
<evidence type="ECO:0000313" key="9">
    <source>
        <dbReference type="Proteomes" id="UP000695022"/>
    </source>
</evidence>
<dbReference type="Proteomes" id="UP000695022">
    <property type="component" value="Unplaced"/>
</dbReference>
<dbReference type="RefSeq" id="XP_014675259.1">
    <property type="nucleotide sequence ID" value="XM_014819773.1"/>
</dbReference>
<dbReference type="PROSITE" id="PS50006">
    <property type="entry name" value="FHA_DOMAIN"/>
    <property type="match status" value="1"/>
</dbReference>
<feature type="domain" description="Kinesin motor" evidence="8">
    <location>
        <begin position="6"/>
        <end position="357"/>
    </location>
</feature>
<keyword evidence="2 5" id="KW-0067">ATP-binding</keyword>
<evidence type="ECO:0000313" key="10">
    <source>
        <dbReference type="RefSeq" id="XP_014675259.1"/>
    </source>
</evidence>
<proteinExistence type="inferred from homology"/>
<evidence type="ECO:0000256" key="5">
    <source>
        <dbReference type="PROSITE-ProRule" id="PRU00283"/>
    </source>
</evidence>
<feature type="region of interest" description="Disordered" evidence="6">
    <location>
        <begin position="527"/>
        <end position="556"/>
    </location>
</feature>
<dbReference type="InterPro" id="IPR027417">
    <property type="entry name" value="P-loop_NTPase"/>
</dbReference>
<dbReference type="SMART" id="SM00129">
    <property type="entry name" value="KISc"/>
    <property type="match status" value="1"/>
</dbReference>
<keyword evidence="1 5" id="KW-0547">Nucleotide-binding</keyword>
<dbReference type="Pfam" id="PF00498">
    <property type="entry name" value="FHA"/>
    <property type="match status" value="1"/>
</dbReference>
<evidence type="ECO:0000256" key="6">
    <source>
        <dbReference type="SAM" id="MobiDB-lite"/>
    </source>
</evidence>
<reference evidence="10" key="1">
    <citation type="submission" date="2025-08" db="UniProtKB">
        <authorList>
            <consortium name="RefSeq"/>
        </authorList>
    </citation>
    <scope>IDENTIFICATION</scope>
</reference>
<feature type="domain" description="FHA" evidence="7">
    <location>
        <begin position="389"/>
        <end position="447"/>
    </location>
</feature>
<feature type="non-terminal residue" evidence="10">
    <location>
        <position position="556"/>
    </location>
</feature>
<dbReference type="Pfam" id="PF00225">
    <property type="entry name" value="Kinesin"/>
    <property type="match status" value="1"/>
</dbReference>
<dbReference type="SUPFAM" id="SSF49879">
    <property type="entry name" value="SMAD/FHA domain"/>
    <property type="match status" value="1"/>
</dbReference>
<evidence type="ECO:0000256" key="1">
    <source>
        <dbReference type="ARBA" id="ARBA00022741"/>
    </source>
</evidence>
<dbReference type="Gene3D" id="3.40.850.10">
    <property type="entry name" value="Kinesin motor domain"/>
    <property type="match status" value="1"/>
</dbReference>
<dbReference type="PANTHER" id="PTHR47117">
    <property type="entry name" value="STAR-RELATED LIPID TRANSFER PROTEIN 9"/>
    <property type="match status" value="1"/>
</dbReference>
<dbReference type="Gene3D" id="2.60.200.20">
    <property type="match status" value="1"/>
</dbReference>
<protein>
    <submittedName>
        <fullName evidence="10">Kinesin-like protein KIF28P</fullName>
    </submittedName>
</protein>
<dbReference type="InterPro" id="IPR001752">
    <property type="entry name" value="Kinesin_motor_dom"/>
</dbReference>
<dbReference type="PROSITE" id="PS50067">
    <property type="entry name" value="KINESIN_MOTOR_2"/>
    <property type="match status" value="1"/>
</dbReference>
<sequence length="556" mass="61597">MAEEENVKVAVRVRPFNSREKAMGSDIDSTMDGPRTVLTDPDTGEEKDFVFDYSYWSHDGSVEQANGYITPAAGTRICRQKKVYDDLGTGVAKNAWDGYNSTLFAYGQTGSGKSWSVVGYGINKGIVPMFSEELFHGIDEKKQAGSKTQFEVKFSMLEIYSEKVRDLLNPTPNKKKSLKIREHPKKGFYVEGLKTQYVDTYAAIEQQMEEGTHNRTIAATNMNATSSRAHTIVGITFIQKSKNKAGQETAKSSIVNLVDLAGSERAESTGATGDRLKEGAAINQSLSALGNVIAALADNAGGKKMKVPFRDSVLTKLLKNALGGNSKTIMVAAISPADINYSETLSTLRYGKPRYGLTMSRINEARKTTPNLYNLNMDAQLSGMICHLLEVGENTIGNKGCDITLQGPSMLERHAKIVYSNVHEPHGMFRLERMNTDARTLVNGEPLTGDEAEELHHNDRVMFGTTQLYVFVNPRQRDDVAVATTWMMPTYESAQNEIASHAGLAVSTETKSQELEELRRKLEEEMKAELEENEREMEEMRKSYEEKLKAAEESAG</sequence>
<feature type="binding site" evidence="5">
    <location>
        <begin position="107"/>
        <end position="114"/>
    </location>
    <ligand>
        <name>ATP</name>
        <dbReference type="ChEBI" id="CHEBI:30616"/>
    </ligand>
</feature>
<evidence type="ECO:0000259" key="7">
    <source>
        <dbReference type="PROSITE" id="PS50006"/>
    </source>
</evidence>
<evidence type="ECO:0000259" key="8">
    <source>
        <dbReference type="PROSITE" id="PS50067"/>
    </source>
</evidence>
<dbReference type="InterPro" id="IPR036961">
    <property type="entry name" value="Kinesin_motor_dom_sf"/>
</dbReference>
<organism evidence="9 10">
    <name type="scientific">Priapulus caudatus</name>
    <name type="common">Priapulid worm</name>
    <dbReference type="NCBI Taxonomy" id="37621"/>
    <lineage>
        <taxon>Eukaryota</taxon>
        <taxon>Metazoa</taxon>
        <taxon>Ecdysozoa</taxon>
        <taxon>Scalidophora</taxon>
        <taxon>Priapulida</taxon>
        <taxon>Priapulimorpha</taxon>
        <taxon>Priapulimorphida</taxon>
        <taxon>Priapulidae</taxon>
        <taxon>Priapulus</taxon>
    </lineage>
</organism>
<dbReference type="SUPFAM" id="SSF52540">
    <property type="entry name" value="P-loop containing nucleoside triphosphate hydrolases"/>
    <property type="match status" value="1"/>
</dbReference>
<dbReference type="InterPro" id="IPR000253">
    <property type="entry name" value="FHA_dom"/>
</dbReference>
<keyword evidence="4 5" id="KW-0505">Motor protein</keyword>
<feature type="compositionally biased region" description="Basic and acidic residues" evidence="6">
    <location>
        <begin position="538"/>
        <end position="556"/>
    </location>
</feature>
<keyword evidence="3" id="KW-0175">Coiled coil</keyword>
<accession>A0ABM1EST8</accession>
<gene>
    <name evidence="10" type="primary">LOC106815325</name>
</gene>
<keyword evidence="9" id="KW-1185">Reference proteome</keyword>
<comment type="similarity">
    <text evidence="5">Belongs to the TRAFAC class myosin-kinesin ATPase superfamily. Kinesin family.</text>
</comment>
<dbReference type="GeneID" id="106815325"/>
<evidence type="ECO:0000256" key="4">
    <source>
        <dbReference type="ARBA" id="ARBA00023175"/>
    </source>
</evidence>
<name>A0ABM1EST8_PRICU</name>
<feature type="region of interest" description="Disordered" evidence="6">
    <location>
        <begin position="22"/>
        <end position="41"/>
    </location>
</feature>
<dbReference type="PRINTS" id="PR00380">
    <property type="entry name" value="KINESINHEAVY"/>
</dbReference>
<evidence type="ECO:0000256" key="3">
    <source>
        <dbReference type="ARBA" id="ARBA00023054"/>
    </source>
</evidence>
<dbReference type="InterPro" id="IPR008984">
    <property type="entry name" value="SMAD_FHA_dom_sf"/>
</dbReference>